<proteinExistence type="inferred from homology"/>
<dbReference type="InterPro" id="IPR036881">
    <property type="entry name" value="Glyco_hydro_3_C_sf"/>
</dbReference>
<dbReference type="InterPro" id="IPR013783">
    <property type="entry name" value="Ig-like_fold"/>
</dbReference>
<dbReference type="SUPFAM" id="SSF52279">
    <property type="entry name" value="Beta-D-glucan exohydrolase, C-terminal domain"/>
    <property type="match status" value="1"/>
</dbReference>
<dbReference type="InterPro" id="IPR026891">
    <property type="entry name" value="Fn3-like"/>
</dbReference>
<evidence type="ECO:0000313" key="6">
    <source>
        <dbReference type="EMBL" id="MCS0500663.1"/>
    </source>
</evidence>
<dbReference type="Gene3D" id="2.60.40.10">
    <property type="entry name" value="Immunoglobulins"/>
    <property type="match status" value="1"/>
</dbReference>
<keyword evidence="4" id="KW-0326">Glycosidase</keyword>
<evidence type="ECO:0000256" key="4">
    <source>
        <dbReference type="RuleBase" id="RU361161"/>
    </source>
</evidence>
<evidence type="ECO:0000313" key="7">
    <source>
        <dbReference type="Proteomes" id="UP001205337"/>
    </source>
</evidence>
<dbReference type="SMART" id="SM01217">
    <property type="entry name" value="Fn3_like"/>
    <property type="match status" value="1"/>
</dbReference>
<dbReference type="Pfam" id="PF01915">
    <property type="entry name" value="Glyco_hydro_3_C"/>
    <property type="match status" value="1"/>
</dbReference>
<comment type="caution">
    <text evidence="6">The sequence shown here is derived from an EMBL/GenBank/DDBJ whole genome shotgun (WGS) entry which is preliminary data.</text>
</comment>
<dbReference type="PROSITE" id="PS00775">
    <property type="entry name" value="GLYCOSYL_HYDROL_F3"/>
    <property type="match status" value="1"/>
</dbReference>
<gene>
    <name evidence="6" type="ORF">NUH29_14010</name>
</gene>
<dbReference type="GO" id="GO:0016787">
    <property type="term" value="F:hydrolase activity"/>
    <property type="evidence" value="ECO:0007669"/>
    <property type="project" value="UniProtKB-KW"/>
</dbReference>
<dbReference type="InterPro" id="IPR019800">
    <property type="entry name" value="Glyco_hydro_3_AS"/>
</dbReference>
<keyword evidence="7" id="KW-1185">Reference proteome</keyword>
<accession>A0ABT1ZJ03</accession>
<dbReference type="Gene3D" id="3.40.50.1700">
    <property type="entry name" value="Glycoside hydrolase family 3 C-terminal domain"/>
    <property type="match status" value="1"/>
</dbReference>
<dbReference type="InterPro" id="IPR002772">
    <property type="entry name" value="Glyco_hydro_3_C"/>
</dbReference>
<dbReference type="InterPro" id="IPR050288">
    <property type="entry name" value="Cellulose_deg_GH3"/>
</dbReference>
<evidence type="ECO:0000256" key="3">
    <source>
        <dbReference type="ARBA" id="ARBA00023277"/>
    </source>
</evidence>
<dbReference type="RefSeq" id="WP_258799855.1">
    <property type="nucleotide sequence ID" value="NZ_JANTHX010000008.1"/>
</dbReference>
<dbReference type="PRINTS" id="PR00133">
    <property type="entry name" value="GLHYDRLASE3"/>
</dbReference>
<dbReference type="Gene3D" id="3.20.20.300">
    <property type="entry name" value="Glycoside hydrolase, family 3, N-terminal domain"/>
    <property type="match status" value="1"/>
</dbReference>
<sequence>MSQPAAPALERDGDVRDLVRRLTLDEKVRVLTGRTAWRLHELPSVGLRSIAMSDGPVGVRGLGEVPGETSALFPAPSAVGATWDAELAAEVGAAFAREARDHGVDVVLAPQVNIQRTPVGGRHFECYSEDPLLTSLVGGAVIRGIQREGVAACVKHYIANDSETDRTEYLATLDAQTLREVSLAPFEYAVREVGAWSVMAAYNRVDDGVEASPMTDHRHLLTDLLKGELGFDGVVVSDWMAARSTEGAALGGLDVIMPGPGGPWEERLLEAVRAGRVPEGLVDDKVARILLLARRVGALDAPEQVPSAGPDVAELITRVAARSTVVLRRDEQAPVWDRPAPARIALLGPNAVRPHVLGGGSSTVHPAHVVAPAEGLAARFPGAELVVRRGGDSRRLTPDLELADRTAHADGALLEAELLAADGRVLETRRLHDWDGWLRDLGDAVHRVRLRAELRLTEPGTHRLEVATVGGYLVRIDGETVAEHADEVGVEVILDSSINTPEGHGGDVEIDAPRVVSLESEHLVIRAGGYGAIIRAGLRHRAPGEDPDTELAAAVAAAADAELTVVIVGTNEEVESEGWDRTGLRLPGRQDELVERVLDVAPDAVVVVNAGAPVILPWLARARTVLWVWFPGQEMGHALAAVLAGDLEPAGRLPWTLPADEADVPVPHAVPDAEGRVRYTEGIHVGYRGWERSAARPAAPFGHGLGWSSVSYDGVETPRLAADGEVSVAVTVTNTGARATRETVQLYLEPPTGALVERPVRWLAGFAGVDLPAGASRRVVVTVPRRSFEAWDAEQDRWITVAGEYRLGVGRSVRELLLDTAVQVDDPDAL</sequence>
<dbReference type="Gene3D" id="2.60.120.260">
    <property type="entry name" value="Galactose-binding domain-like"/>
    <property type="match status" value="1"/>
</dbReference>
<organism evidence="6 7">
    <name type="scientific">Protaetiibacter mangrovi</name>
    <dbReference type="NCBI Taxonomy" id="2970926"/>
    <lineage>
        <taxon>Bacteria</taxon>
        <taxon>Bacillati</taxon>
        <taxon>Actinomycetota</taxon>
        <taxon>Actinomycetes</taxon>
        <taxon>Micrococcales</taxon>
        <taxon>Microbacteriaceae</taxon>
        <taxon>Protaetiibacter</taxon>
    </lineage>
</organism>
<dbReference type="InterPro" id="IPR017853">
    <property type="entry name" value="GH"/>
</dbReference>
<dbReference type="Proteomes" id="UP001205337">
    <property type="component" value="Unassembled WGS sequence"/>
</dbReference>
<dbReference type="Pfam" id="PF00933">
    <property type="entry name" value="Glyco_hydro_3"/>
    <property type="match status" value="1"/>
</dbReference>
<reference evidence="6 7" key="1">
    <citation type="submission" date="2022-08" db="EMBL/GenBank/DDBJ databases">
        <authorList>
            <person name="Li F."/>
        </authorList>
    </citation>
    <scope>NUCLEOTIDE SEQUENCE [LARGE SCALE GENOMIC DNA]</scope>
    <source>
        <strain evidence="6 7">10F1B-8-1</strain>
    </source>
</reference>
<keyword evidence="2 4" id="KW-0378">Hydrolase</keyword>
<comment type="similarity">
    <text evidence="1 4">Belongs to the glycosyl hydrolase 3 family.</text>
</comment>
<evidence type="ECO:0000256" key="2">
    <source>
        <dbReference type="ARBA" id="ARBA00022801"/>
    </source>
</evidence>
<dbReference type="PANTHER" id="PTHR42715">
    <property type="entry name" value="BETA-GLUCOSIDASE"/>
    <property type="match status" value="1"/>
</dbReference>
<keyword evidence="3" id="KW-0119">Carbohydrate metabolism</keyword>
<protein>
    <submittedName>
        <fullName evidence="6">Glycoside hydrolase family 3 C-terminal domain-containing protein</fullName>
    </submittedName>
</protein>
<evidence type="ECO:0000256" key="1">
    <source>
        <dbReference type="ARBA" id="ARBA00005336"/>
    </source>
</evidence>
<dbReference type="SUPFAM" id="SSF51445">
    <property type="entry name" value="(Trans)glycosidases"/>
    <property type="match status" value="1"/>
</dbReference>
<dbReference type="InterPro" id="IPR036962">
    <property type="entry name" value="Glyco_hydro_3_N_sf"/>
</dbReference>
<dbReference type="Pfam" id="PF14310">
    <property type="entry name" value="Fn3-like"/>
    <property type="match status" value="1"/>
</dbReference>
<dbReference type="PANTHER" id="PTHR42715:SF10">
    <property type="entry name" value="BETA-GLUCOSIDASE"/>
    <property type="match status" value="1"/>
</dbReference>
<feature type="domain" description="Fibronectin type III-like" evidence="5">
    <location>
        <begin position="742"/>
        <end position="813"/>
    </location>
</feature>
<dbReference type="InterPro" id="IPR001764">
    <property type="entry name" value="Glyco_hydro_3_N"/>
</dbReference>
<name>A0ABT1ZJ03_9MICO</name>
<dbReference type="EMBL" id="JANTHX010000008">
    <property type="protein sequence ID" value="MCS0500663.1"/>
    <property type="molecule type" value="Genomic_DNA"/>
</dbReference>
<evidence type="ECO:0000259" key="5">
    <source>
        <dbReference type="SMART" id="SM01217"/>
    </source>
</evidence>